<gene>
    <name evidence="2" type="ORF">DME_LOCUS2488</name>
</gene>
<accession>A0A0N4UL58</accession>
<keyword evidence="4" id="KW-1185">Reference proteome</keyword>
<dbReference type="AlphaFoldDB" id="A0A0N4UL58"/>
<evidence type="ECO:0000313" key="5">
    <source>
        <dbReference type="WBParaSite" id="DME_0000851301-mRNA-1"/>
    </source>
</evidence>
<dbReference type="Proteomes" id="UP000274756">
    <property type="component" value="Unassembled WGS sequence"/>
</dbReference>
<dbReference type="PANTHER" id="PTHR31336:SF3">
    <property type="entry name" value="PROTEIN LIN-37 HOMOLOG"/>
    <property type="match status" value="1"/>
</dbReference>
<dbReference type="WBParaSite" id="DME_0000851301-mRNA-1">
    <property type="protein sequence ID" value="DME_0000851301-mRNA-1"/>
    <property type="gene ID" value="DME_0000851301"/>
</dbReference>
<dbReference type="GO" id="GO:0000122">
    <property type="term" value="P:negative regulation of transcription by RNA polymerase II"/>
    <property type="evidence" value="ECO:0007669"/>
    <property type="project" value="TreeGrafter"/>
</dbReference>
<reference evidence="5" key="1">
    <citation type="submission" date="2017-02" db="UniProtKB">
        <authorList>
            <consortium name="WormBaseParasite"/>
        </authorList>
    </citation>
    <scope>IDENTIFICATION</scope>
</reference>
<evidence type="ECO:0000313" key="3">
    <source>
        <dbReference type="Proteomes" id="UP000038040"/>
    </source>
</evidence>
<sequence>MPNTPPLDDGDDEAKESPDMKFARMRLQHLISRIRNGELRAQFPVSGSRPDNEAVNPVESRDVPRGPGRPKKPFQRERPIYNINFEYLGVVFELRGKPFALRSFSSNEAVYSLCRIWMRGKEDELLKESENEIDYPEPDDDSLELLATKEILAMPRPRENIRFSPFPEPIKKKTFSTIKPKDASVVLEDYLPHWRNVKNSWKNHREIRDRRYDKSIHLLNTVYNIAQQNTIHSN</sequence>
<organism evidence="3 5">
    <name type="scientific">Dracunculus medinensis</name>
    <name type="common">Guinea worm</name>
    <dbReference type="NCBI Taxonomy" id="318479"/>
    <lineage>
        <taxon>Eukaryota</taxon>
        <taxon>Metazoa</taxon>
        <taxon>Ecdysozoa</taxon>
        <taxon>Nematoda</taxon>
        <taxon>Chromadorea</taxon>
        <taxon>Rhabditida</taxon>
        <taxon>Spirurina</taxon>
        <taxon>Dracunculoidea</taxon>
        <taxon>Dracunculidae</taxon>
        <taxon>Dracunculus</taxon>
    </lineage>
</organism>
<evidence type="ECO:0000256" key="1">
    <source>
        <dbReference type="SAM" id="MobiDB-lite"/>
    </source>
</evidence>
<dbReference type="Proteomes" id="UP000038040">
    <property type="component" value="Unplaced"/>
</dbReference>
<dbReference type="GO" id="GO:0017053">
    <property type="term" value="C:transcription repressor complex"/>
    <property type="evidence" value="ECO:0007669"/>
    <property type="project" value="InterPro"/>
</dbReference>
<dbReference type="STRING" id="318479.A0A0N4UL58"/>
<feature type="region of interest" description="Disordered" evidence="1">
    <location>
        <begin position="1"/>
        <end position="20"/>
    </location>
</feature>
<feature type="region of interest" description="Disordered" evidence="1">
    <location>
        <begin position="41"/>
        <end position="75"/>
    </location>
</feature>
<protein>
    <submittedName>
        <fullName evidence="5">Protein lin-37 homolog</fullName>
    </submittedName>
</protein>
<reference evidence="2 4" key="2">
    <citation type="submission" date="2018-11" db="EMBL/GenBank/DDBJ databases">
        <authorList>
            <consortium name="Pathogen Informatics"/>
        </authorList>
    </citation>
    <scope>NUCLEOTIDE SEQUENCE [LARGE SCALE GENOMIC DNA]</scope>
</reference>
<evidence type="ECO:0000313" key="2">
    <source>
        <dbReference type="EMBL" id="VDN52515.1"/>
    </source>
</evidence>
<dbReference type="PANTHER" id="PTHR31336">
    <property type="entry name" value="LIN37 HOMOLOG"/>
    <property type="match status" value="1"/>
</dbReference>
<dbReference type="GO" id="GO:0031523">
    <property type="term" value="C:Myb complex"/>
    <property type="evidence" value="ECO:0007669"/>
    <property type="project" value="TreeGrafter"/>
</dbReference>
<name>A0A0N4UL58_DRAME</name>
<proteinExistence type="predicted"/>
<evidence type="ECO:0000313" key="4">
    <source>
        <dbReference type="Proteomes" id="UP000274756"/>
    </source>
</evidence>
<dbReference type="OrthoDB" id="9993532at2759"/>
<dbReference type="EMBL" id="UYYG01000063">
    <property type="protein sequence ID" value="VDN52515.1"/>
    <property type="molecule type" value="Genomic_DNA"/>
</dbReference>
<dbReference type="Pfam" id="PF15306">
    <property type="entry name" value="LIN37"/>
    <property type="match status" value="1"/>
</dbReference>
<dbReference type="InterPro" id="IPR028226">
    <property type="entry name" value="LIN37"/>
</dbReference>